<keyword evidence="3" id="KW-1185">Reference proteome</keyword>
<keyword evidence="1" id="KW-1133">Transmembrane helix</keyword>
<keyword evidence="1" id="KW-0472">Membrane</keyword>
<evidence type="ECO:0000313" key="3">
    <source>
        <dbReference type="Proteomes" id="UP000735302"/>
    </source>
</evidence>
<dbReference type="EMBL" id="BLXT01005946">
    <property type="protein sequence ID" value="GFO27677.1"/>
    <property type="molecule type" value="Genomic_DNA"/>
</dbReference>
<gene>
    <name evidence="2" type="ORF">PoB_005418200</name>
</gene>
<keyword evidence="1" id="KW-0812">Transmembrane</keyword>
<organism evidence="2 3">
    <name type="scientific">Plakobranchus ocellatus</name>
    <dbReference type="NCBI Taxonomy" id="259542"/>
    <lineage>
        <taxon>Eukaryota</taxon>
        <taxon>Metazoa</taxon>
        <taxon>Spiralia</taxon>
        <taxon>Lophotrochozoa</taxon>
        <taxon>Mollusca</taxon>
        <taxon>Gastropoda</taxon>
        <taxon>Heterobranchia</taxon>
        <taxon>Euthyneura</taxon>
        <taxon>Panpulmonata</taxon>
        <taxon>Sacoglossa</taxon>
        <taxon>Placobranchoidea</taxon>
        <taxon>Plakobranchidae</taxon>
        <taxon>Plakobranchus</taxon>
    </lineage>
</organism>
<name>A0AAV4C8R8_9GAST</name>
<protein>
    <submittedName>
        <fullName evidence="2">Uncharacterized protein</fullName>
    </submittedName>
</protein>
<feature type="transmembrane region" description="Helical" evidence="1">
    <location>
        <begin position="79"/>
        <end position="101"/>
    </location>
</feature>
<dbReference type="Proteomes" id="UP000735302">
    <property type="component" value="Unassembled WGS sequence"/>
</dbReference>
<evidence type="ECO:0000256" key="1">
    <source>
        <dbReference type="SAM" id="Phobius"/>
    </source>
</evidence>
<sequence length="114" mass="13646">MSISEPPDHCTEQLQYLKRYEHYQHHYRLSRHRYYDHHYHHQNYIAPTMVTINTTITTTPKVDHRYHFQDRHDMIPTTIVTIIITITITTFTIPITIIISISDADTTKRNKIKG</sequence>
<dbReference type="AlphaFoldDB" id="A0AAV4C8R8"/>
<accession>A0AAV4C8R8</accession>
<comment type="caution">
    <text evidence="2">The sequence shown here is derived from an EMBL/GenBank/DDBJ whole genome shotgun (WGS) entry which is preliminary data.</text>
</comment>
<proteinExistence type="predicted"/>
<reference evidence="2 3" key="1">
    <citation type="journal article" date="2021" name="Elife">
        <title>Chloroplast acquisition without the gene transfer in kleptoplastic sea slugs, Plakobranchus ocellatus.</title>
        <authorList>
            <person name="Maeda T."/>
            <person name="Takahashi S."/>
            <person name="Yoshida T."/>
            <person name="Shimamura S."/>
            <person name="Takaki Y."/>
            <person name="Nagai Y."/>
            <person name="Toyoda A."/>
            <person name="Suzuki Y."/>
            <person name="Arimoto A."/>
            <person name="Ishii H."/>
            <person name="Satoh N."/>
            <person name="Nishiyama T."/>
            <person name="Hasebe M."/>
            <person name="Maruyama T."/>
            <person name="Minagawa J."/>
            <person name="Obokata J."/>
            <person name="Shigenobu S."/>
        </authorList>
    </citation>
    <scope>NUCLEOTIDE SEQUENCE [LARGE SCALE GENOMIC DNA]</scope>
</reference>
<evidence type="ECO:0000313" key="2">
    <source>
        <dbReference type="EMBL" id="GFO27677.1"/>
    </source>
</evidence>